<evidence type="ECO:0000313" key="8">
    <source>
        <dbReference type="Proteomes" id="UP001500994"/>
    </source>
</evidence>
<feature type="transmembrane region" description="Helical" evidence="5">
    <location>
        <begin position="12"/>
        <end position="30"/>
    </location>
</feature>
<evidence type="ECO:0000256" key="2">
    <source>
        <dbReference type="ARBA" id="ARBA00023015"/>
    </source>
</evidence>
<dbReference type="InterPro" id="IPR036388">
    <property type="entry name" value="WH-like_DNA-bd_sf"/>
</dbReference>
<dbReference type="Gene3D" id="1.10.10.10">
    <property type="entry name" value="Winged helix-like DNA-binding domain superfamily/Winged helix DNA-binding domain"/>
    <property type="match status" value="1"/>
</dbReference>
<organism evidence="7 8">
    <name type="scientific">Streptomyces lunalinharesii</name>
    <dbReference type="NCBI Taxonomy" id="333384"/>
    <lineage>
        <taxon>Bacteria</taxon>
        <taxon>Bacillati</taxon>
        <taxon>Actinomycetota</taxon>
        <taxon>Actinomycetes</taxon>
        <taxon>Kitasatosporales</taxon>
        <taxon>Streptomycetaceae</taxon>
        <taxon>Streptomyces</taxon>
    </lineage>
</organism>
<comment type="caution">
    <text evidence="7">The sequence shown here is derived from an EMBL/GenBank/DDBJ whole genome shotgun (WGS) entry which is preliminary data.</text>
</comment>
<evidence type="ECO:0000256" key="5">
    <source>
        <dbReference type="SAM" id="Phobius"/>
    </source>
</evidence>
<comment type="similarity">
    <text evidence="1">Belongs to the sigma-70 factor family. ECF subfamily.</text>
</comment>
<sequence>MRYAEARLGSGVLGHGAVVAAFSALSTIWADVLGRSRPCTASWQILVDTVSAVRSASPGAGADVDVLYEVLPARQADAVLLRDELGMSVEDTADLMGVDQSAMIVLLQVAGRGLGRA</sequence>
<keyword evidence="5" id="KW-0812">Transmembrane</keyword>
<dbReference type="Proteomes" id="UP001500994">
    <property type="component" value="Unassembled WGS sequence"/>
</dbReference>
<evidence type="ECO:0000256" key="1">
    <source>
        <dbReference type="ARBA" id="ARBA00010641"/>
    </source>
</evidence>
<keyword evidence="3" id="KW-0731">Sigma factor</keyword>
<evidence type="ECO:0000256" key="3">
    <source>
        <dbReference type="ARBA" id="ARBA00023082"/>
    </source>
</evidence>
<reference evidence="8" key="1">
    <citation type="journal article" date="2019" name="Int. J. Syst. Evol. Microbiol.">
        <title>The Global Catalogue of Microorganisms (GCM) 10K type strain sequencing project: providing services to taxonomists for standard genome sequencing and annotation.</title>
        <authorList>
            <consortium name="The Broad Institute Genomics Platform"/>
            <consortium name="The Broad Institute Genome Sequencing Center for Infectious Disease"/>
            <person name="Wu L."/>
            <person name="Ma J."/>
        </authorList>
    </citation>
    <scope>NUCLEOTIDE SEQUENCE [LARGE SCALE GENOMIC DNA]</scope>
    <source>
        <strain evidence="8">JCM 16374</strain>
    </source>
</reference>
<keyword evidence="5" id="KW-1133">Transmembrane helix</keyword>
<dbReference type="InterPro" id="IPR013249">
    <property type="entry name" value="RNA_pol_sigma70_r4_t2"/>
</dbReference>
<feature type="domain" description="RNA polymerase sigma factor 70 region 4 type 2" evidence="6">
    <location>
        <begin position="69"/>
        <end position="103"/>
    </location>
</feature>
<name>A0ABN3SJX8_9ACTN</name>
<evidence type="ECO:0000259" key="6">
    <source>
        <dbReference type="Pfam" id="PF08281"/>
    </source>
</evidence>
<evidence type="ECO:0000256" key="4">
    <source>
        <dbReference type="ARBA" id="ARBA00023163"/>
    </source>
</evidence>
<gene>
    <name evidence="7" type="ORF">GCM10009864_59280</name>
</gene>
<keyword evidence="5" id="KW-0472">Membrane</keyword>
<proteinExistence type="inferred from homology"/>
<evidence type="ECO:0000313" key="7">
    <source>
        <dbReference type="EMBL" id="GAA2679278.1"/>
    </source>
</evidence>
<dbReference type="EMBL" id="BAAARK010000024">
    <property type="protein sequence ID" value="GAA2679278.1"/>
    <property type="molecule type" value="Genomic_DNA"/>
</dbReference>
<dbReference type="SUPFAM" id="SSF88659">
    <property type="entry name" value="Sigma3 and sigma4 domains of RNA polymerase sigma factors"/>
    <property type="match status" value="1"/>
</dbReference>
<keyword evidence="8" id="KW-1185">Reference proteome</keyword>
<protein>
    <recommendedName>
        <fullName evidence="6">RNA polymerase sigma factor 70 region 4 type 2 domain-containing protein</fullName>
    </recommendedName>
</protein>
<keyword evidence="4" id="KW-0804">Transcription</keyword>
<accession>A0ABN3SJX8</accession>
<keyword evidence="2" id="KW-0805">Transcription regulation</keyword>
<dbReference type="Pfam" id="PF08281">
    <property type="entry name" value="Sigma70_r4_2"/>
    <property type="match status" value="1"/>
</dbReference>
<dbReference type="InterPro" id="IPR013324">
    <property type="entry name" value="RNA_pol_sigma_r3/r4-like"/>
</dbReference>